<dbReference type="InterPro" id="IPR004013">
    <property type="entry name" value="PHP_dom"/>
</dbReference>
<dbReference type="PANTHER" id="PTHR42924">
    <property type="entry name" value="EXONUCLEASE"/>
    <property type="match status" value="1"/>
</dbReference>
<keyword evidence="3" id="KW-1185">Reference proteome</keyword>
<dbReference type="InterPro" id="IPR052018">
    <property type="entry name" value="PHP_domain"/>
</dbReference>
<dbReference type="RefSeq" id="WP_208851137.1">
    <property type="nucleotide sequence ID" value="NZ_JAGGDJ010000064.1"/>
</dbReference>
<dbReference type="Proteomes" id="UP000670947">
    <property type="component" value="Unassembled WGS sequence"/>
</dbReference>
<dbReference type="PANTHER" id="PTHR42924:SF3">
    <property type="entry name" value="POLYMERASE_HISTIDINOL PHOSPHATASE N-TERMINAL DOMAIN-CONTAINING PROTEIN"/>
    <property type="match status" value="1"/>
</dbReference>
<proteinExistence type="predicted"/>
<dbReference type="InterPro" id="IPR016195">
    <property type="entry name" value="Pol/histidinol_Pase-like"/>
</dbReference>
<organism evidence="2 3">
    <name type="scientific">Paenibacillus artemisiicola</name>
    <dbReference type="NCBI Taxonomy" id="1172618"/>
    <lineage>
        <taxon>Bacteria</taxon>
        <taxon>Bacillati</taxon>
        <taxon>Bacillota</taxon>
        <taxon>Bacilli</taxon>
        <taxon>Bacillales</taxon>
        <taxon>Paenibacillaceae</taxon>
        <taxon>Paenibacillus</taxon>
    </lineage>
</organism>
<evidence type="ECO:0000313" key="3">
    <source>
        <dbReference type="Proteomes" id="UP000670947"/>
    </source>
</evidence>
<gene>
    <name evidence="2" type="ORF">I8J29_30870</name>
</gene>
<dbReference type="EMBL" id="JAGGDJ010000064">
    <property type="protein sequence ID" value="MBO7748588.1"/>
    <property type="molecule type" value="Genomic_DNA"/>
</dbReference>
<reference evidence="2 3" key="1">
    <citation type="submission" date="2021-03" db="EMBL/GenBank/DDBJ databases">
        <title>Paenibacillus artemisicola MWE-103 whole genome sequence.</title>
        <authorList>
            <person name="Ham Y.J."/>
        </authorList>
    </citation>
    <scope>NUCLEOTIDE SEQUENCE [LARGE SCALE GENOMIC DNA]</scope>
    <source>
        <strain evidence="2 3">MWE-103</strain>
    </source>
</reference>
<dbReference type="Gene3D" id="3.20.20.140">
    <property type="entry name" value="Metal-dependent hydrolases"/>
    <property type="match status" value="1"/>
</dbReference>
<dbReference type="InterPro" id="IPR003141">
    <property type="entry name" value="Pol/His_phosphatase_N"/>
</dbReference>
<evidence type="ECO:0000313" key="2">
    <source>
        <dbReference type="EMBL" id="MBO7748588.1"/>
    </source>
</evidence>
<dbReference type="NCBIfam" id="NF038032">
    <property type="entry name" value="CehA_McbA_metalo"/>
    <property type="match status" value="1"/>
</dbReference>
<dbReference type="Pfam" id="PF02811">
    <property type="entry name" value="PHP"/>
    <property type="match status" value="1"/>
</dbReference>
<evidence type="ECO:0000259" key="1">
    <source>
        <dbReference type="SMART" id="SM00481"/>
    </source>
</evidence>
<dbReference type="CDD" id="cd07432">
    <property type="entry name" value="PHP_HisPPase"/>
    <property type="match status" value="1"/>
</dbReference>
<sequence length="419" mass="45402">METGERRITLRRRIGKDEERSYLEVPFVVDGSAERIEAAYRYERGGGEAVVDIGLRSPERIVGWSGGARQSFFVGTELATPGYLAGPVAEGEWAVLLGAYKIPAEGTEVTIDIVLTEPRRGWIKGDLHMHSVHSDGRYTIEAAKASCAARGLSYMALTDHNTLSQNRAALAPDERLLVLPGAELTSYFGHANVYGAPEALRDFRVTTPEQARATLGEIRAQGGFVSLNHPFCPSCPWELGFDLPYDAIEVWNGPWRALNERAVAWWQEQLAAGRRLIALGGSDAHAEDRFVKHGRPTAAVRTDRKTAQGVLDGIRQGRVVLSFDPDETFLTLTSGDYGVGDLLPRTALDGAGTIPLVIDVEGARGDRVALWSDRGLEAAWDIEAPADAPAKAWEADAADGGRAAQRELAVLREHAALGG</sequence>
<name>A0ABS3WK21_9BACL</name>
<dbReference type="SUPFAM" id="SSF89550">
    <property type="entry name" value="PHP domain-like"/>
    <property type="match status" value="1"/>
</dbReference>
<feature type="domain" description="Polymerase/histidinol phosphatase N-terminal" evidence="1">
    <location>
        <begin position="125"/>
        <end position="188"/>
    </location>
</feature>
<protein>
    <submittedName>
        <fullName evidence="2">CehA/McbA family metallohydrolase</fullName>
    </submittedName>
</protein>
<feature type="non-terminal residue" evidence="2">
    <location>
        <position position="419"/>
    </location>
</feature>
<comment type="caution">
    <text evidence="2">The sequence shown here is derived from an EMBL/GenBank/DDBJ whole genome shotgun (WGS) entry which is preliminary data.</text>
</comment>
<accession>A0ABS3WK21</accession>
<dbReference type="SMART" id="SM00481">
    <property type="entry name" value="POLIIIAc"/>
    <property type="match status" value="1"/>
</dbReference>